<dbReference type="InterPro" id="IPR007685">
    <property type="entry name" value="RelA_SpoT"/>
</dbReference>
<dbReference type="Gene3D" id="3.30.460.10">
    <property type="entry name" value="Beta Polymerase, domain 2"/>
    <property type="match status" value="1"/>
</dbReference>
<dbReference type="PANTHER" id="PTHR41773:SF1">
    <property type="entry name" value="RELA_SPOT DOMAIN-CONTAINING PROTEIN"/>
    <property type="match status" value="1"/>
</dbReference>
<evidence type="ECO:0000313" key="3">
    <source>
        <dbReference type="Proteomes" id="UP000800094"/>
    </source>
</evidence>
<dbReference type="Proteomes" id="UP000800094">
    <property type="component" value="Unassembled WGS sequence"/>
</dbReference>
<accession>A0A6A6IWU7</accession>
<gene>
    <name evidence="2" type="ORF">BU26DRAFT_559427</name>
</gene>
<dbReference type="Pfam" id="PF04607">
    <property type="entry name" value="RelA_SpoT"/>
    <property type="match status" value="1"/>
</dbReference>
<proteinExistence type="predicted"/>
<dbReference type="EMBL" id="ML987190">
    <property type="protein sequence ID" value="KAF2254768.1"/>
    <property type="molecule type" value="Genomic_DNA"/>
</dbReference>
<dbReference type="CDD" id="cd05399">
    <property type="entry name" value="NT_Rel-Spo_like"/>
    <property type="match status" value="1"/>
</dbReference>
<evidence type="ECO:0000313" key="2">
    <source>
        <dbReference type="EMBL" id="KAF2254768.1"/>
    </source>
</evidence>
<dbReference type="OrthoDB" id="4719016at2759"/>
<feature type="domain" description="RelA/SpoT" evidence="1">
    <location>
        <begin position="68"/>
        <end position="229"/>
    </location>
</feature>
<dbReference type="InterPro" id="IPR043519">
    <property type="entry name" value="NT_sf"/>
</dbReference>
<dbReference type="GeneID" id="54586029"/>
<dbReference type="AlphaFoldDB" id="A0A6A6IWU7"/>
<evidence type="ECO:0000259" key="1">
    <source>
        <dbReference type="SMART" id="SM00954"/>
    </source>
</evidence>
<keyword evidence="3" id="KW-1185">Reference proteome</keyword>
<dbReference type="PANTHER" id="PTHR41773">
    <property type="entry name" value="GTP PYROPHOSPHATASE-RELATED"/>
    <property type="match status" value="1"/>
</dbReference>
<name>A0A6A6IWU7_9PLEO</name>
<protein>
    <recommendedName>
        <fullName evidence="1">RelA/SpoT domain-containing protein</fullName>
    </recommendedName>
</protein>
<dbReference type="SUPFAM" id="SSF81301">
    <property type="entry name" value="Nucleotidyltransferase"/>
    <property type="match status" value="1"/>
</dbReference>
<organism evidence="2 3">
    <name type="scientific">Trematosphaeria pertusa</name>
    <dbReference type="NCBI Taxonomy" id="390896"/>
    <lineage>
        <taxon>Eukaryota</taxon>
        <taxon>Fungi</taxon>
        <taxon>Dikarya</taxon>
        <taxon>Ascomycota</taxon>
        <taxon>Pezizomycotina</taxon>
        <taxon>Dothideomycetes</taxon>
        <taxon>Pleosporomycetidae</taxon>
        <taxon>Pleosporales</taxon>
        <taxon>Massarineae</taxon>
        <taxon>Trematosphaeriaceae</taxon>
        <taxon>Trematosphaeria</taxon>
    </lineage>
</organism>
<dbReference type="RefSeq" id="XP_033689772.1">
    <property type="nucleotide sequence ID" value="XM_033832699.1"/>
</dbReference>
<dbReference type="SMART" id="SM00954">
    <property type="entry name" value="RelA_SpoT"/>
    <property type="match status" value="1"/>
</dbReference>
<sequence>MGSESPLYRRPARQFTWVSQAPTAKVIQDFLEIYNPTHYIHLAKRAQELIQEELAKPEWKDVHVNVRCRAKEPQSLEEKLKMRHAESPYESAEDIWDDVHDLAGVRMILYMPSEDQREKVKRVIQAIWGEDVQPKYHDGSNERMNPDERAKILQAPEERNKLSTRKKYRARHLGYIAVHYRPKMKEEQSKKGSYLWKKRDRVEIQVVSALSHAWAEAGHDILYKSYAYGPPTLQEELLLDSLNGLVLSGDLLLEQFHELVMKRTYTKFRHRDDFSSFLRGLDILQPQEDSDNERPEFEVAALDVLLRFLTIIDQNYPLAVRNAIKELGFPDEPKLETIMASLKPSFEPAKGMLVTICLIYHLLPACSDDTKPEHPPAQQCILMMNALSLLQSFFGEGEGTNKFLREDICPGMSNEERNSLEFILNDPERQPALLDQSSRNYALYQDRIKPDLKPAWDWFQSQTARPQSICGMAFRLAEMGATGDVDMTKLLGQLSIGSILSRSSTYSLEDDVTE</sequence>
<dbReference type="GO" id="GO:0015969">
    <property type="term" value="P:guanosine tetraphosphate metabolic process"/>
    <property type="evidence" value="ECO:0007669"/>
    <property type="project" value="InterPro"/>
</dbReference>
<reference evidence="2" key="1">
    <citation type="journal article" date="2020" name="Stud. Mycol.">
        <title>101 Dothideomycetes genomes: a test case for predicting lifestyles and emergence of pathogens.</title>
        <authorList>
            <person name="Haridas S."/>
            <person name="Albert R."/>
            <person name="Binder M."/>
            <person name="Bloem J."/>
            <person name="Labutti K."/>
            <person name="Salamov A."/>
            <person name="Andreopoulos B."/>
            <person name="Baker S."/>
            <person name="Barry K."/>
            <person name="Bills G."/>
            <person name="Bluhm B."/>
            <person name="Cannon C."/>
            <person name="Castanera R."/>
            <person name="Culley D."/>
            <person name="Daum C."/>
            <person name="Ezra D."/>
            <person name="Gonzalez J."/>
            <person name="Henrissat B."/>
            <person name="Kuo A."/>
            <person name="Liang C."/>
            <person name="Lipzen A."/>
            <person name="Lutzoni F."/>
            <person name="Magnuson J."/>
            <person name="Mondo S."/>
            <person name="Nolan M."/>
            <person name="Ohm R."/>
            <person name="Pangilinan J."/>
            <person name="Park H.-J."/>
            <person name="Ramirez L."/>
            <person name="Alfaro M."/>
            <person name="Sun H."/>
            <person name="Tritt A."/>
            <person name="Yoshinaga Y."/>
            <person name="Zwiers L.-H."/>
            <person name="Turgeon B."/>
            <person name="Goodwin S."/>
            <person name="Spatafora J."/>
            <person name="Crous P."/>
            <person name="Grigoriev I."/>
        </authorList>
    </citation>
    <scope>NUCLEOTIDE SEQUENCE</scope>
    <source>
        <strain evidence="2">CBS 122368</strain>
    </source>
</reference>